<evidence type="ECO:0000313" key="1">
    <source>
        <dbReference type="EMBL" id="BCO28596.1"/>
    </source>
</evidence>
<gene>
    <name evidence="1" type="ORF">MIZ03_3505</name>
</gene>
<keyword evidence="2" id="KW-1185">Reference proteome</keyword>
<accession>A0ABN6DCQ2</accession>
<dbReference type="Proteomes" id="UP000824366">
    <property type="component" value="Chromosome"/>
</dbReference>
<reference evidence="1 2" key="1">
    <citation type="journal article" date="2021" name="Microbiol. Spectr.">
        <title>A Single Bacterium Capable of Oxidation and Reduction of Iron at Circumneutral pH.</title>
        <authorList>
            <person name="Kato S."/>
            <person name="Ohkuma M."/>
        </authorList>
    </citation>
    <scope>NUCLEOTIDE SEQUENCE [LARGE SCALE GENOMIC DNA]</scope>
    <source>
        <strain evidence="1 2">MIZ03</strain>
    </source>
</reference>
<evidence type="ECO:0000313" key="2">
    <source>
        <dbReference type="Proteomes" id="UP000824366"/>
    </source>
</evidence>
<name>A0ABN6DCQ2_9BURK</name>
<protein>
    <submittedName>
        <fullName evidence="1">Uncharacterized protein</fullName>
    </submittedName>
</protein>
<sequence>MTGKIPSLIMATQAPVAWMCVASGQPRLHNSRYAGGVFSG</sequence>
<proteinExistence type="predicted"/>
<organism evidence="1 2">
    <name type="scientific">Rhodoferax lithotrophicus</name>
    <dbReference type="NCBI Taxonomy" id="2798804"/>
    <lineage>
        <taxon>Bacteria</taxon>
        <taxon>Pseudomonadati</taxon>
        <taxon>Pseudomonadota</taxon>
        <taxon>Betaproteobacteria</taxon>
        <taxon>Burkholderiales</taxon>
        <taxon>Comamonadaceae</taxon>
        <taxon>Rhodoferax</taxon>
    </lineage>
</organism>
<dbReference type="EMBL" id="AP024238">
    <property type="protein sequence ID" value="BCO28596.1"/>
    <property type="molecule type" value="Genomic_DNA"/>
</dbReference>